<dbReference type="KEGG" id="stri:C7M71_016585"/>
<keyword evidence="10" id="KW-1185">Reference proteome</keyword>
<evidence type="ECO:0000256" key="5">
    <source>
        <dbReference type="ARBA" id="ARBA00023163"/>
    </source>
</evidence>
<feature type="domain" description="RNA polymerase sigma factor 70 region 4 type 2" evidence="8">
    <location>
        <begin position="163"/>
        <end position="215"/>
    </location>
</feature>
<name>A0A345T654_9ACTN</name>
<evidence type="ECO:0000256" key="2">
    <source>
        <dbReference type="ARBA" id="ARBA00023015"/>
    </source>
</evidence>
<evidence type="ECO:0000313" key="10">
    <source>
        <dbReference type="Proteomes" id="UP000249340"/>
    </source>
</evidence>
<dbReference type="Gene3D" id="1.10.1740.10">
    <property type="match status" value="1"/>
</dbReference>
<keyword evidence="6" id="KW-0732">Signal</keyword>
<dbReference type="InterPro" id="IPR013325">
    <property type="entry name" value="RNA_pol_sigma_r2"/>
</dbReference>
<dbReference type="GO" id="GO:0016987">
    <property type="term" value="F:sigma factor activity"/>
    <property type="evidence" value="ECO:0007669"/>
    <property type="project" value="UniProtKB-KW"/>
</dbReference>
<organism evidence="9 10">
    <name type="scientific">Peterkaempfera bronchialis</name>
    <dbReference type="NCBI Taxonomy" id="2126346"/>
    <lineage>
        <taxon>Bacteria</taxon>
        <taxon>Bacillati</taxon>
        <taxon>Actinomycetota</taxon>
        <taxon>Actinomycetes</taxon>
        <taxon>Kitasatosporales</taxon>
        <taxon>Streptomycetaceae</taxon>
        <taxon>Peterkaempfera</taxon>
    </lineage>
</organism>
<dbReference type="AlphaFoldDB" id="A0A345T654"/>
<evidence type="ECO:0000259" key="7">
    <source>
        <dbReference type="Pfam" id="PF04542"/>
    </source>
</evidence>
<dbReference type="InterPro" id="IPR013324">
    <property type="entry name" value="RNA_pol_sigma_r3/r4-like"/>
</dbReference>
<dbReference type="PANTHER" id="PTHR43133:SF50">
    <property type="entry name" value="ECF RNA POLYMERASE SIGMA FACTOR SIGM"/>
    <property type="match status" value="1"/>
</dbReference>
<dbReference type="GO" id="GO:0003677">
    <property type="term" value="F:DNA binding"/>
    <property type="evidence" value="ECO:0007669"/>
    <property type="project" value="UniProtKB-KW"/>
</dbReference>
<keyword evidence="2" id="KW-0805">Transcription regulation</keyword>
<feature type="domain" description="RNA polymerase sigma-70 region 2" evidence="7">
    <location>
        <begin position="71"/>
        <end position="135"/>
    </location>
</feature>
<evidence type="ECO:0000259" key="8">
    <source>
        <dbReference type="Pfam" id="PF08281"/>
    </source>
</evidence>
<dbReference type="InterPro" id="IPR014325">
    <property type="entry name" value="RNA_pol_sigma-E_actinobac"/>
</dbReference>
<evidence type="ECO:0000256" key="6">
    <source>
        <dbReference type="SAM" id="SignalP"/>
    </source>
</evidence>
<feature type="chain" id="PRO_5016748525" evidence="6">
    <location>
        <begin position="30"/>
        <end position="223"/>
    </location>
</feature>
<evidence type="ECO:0000313" key="9">
    <source>
        <dbReference type="EMBL" id="AXI81459.1"/>
    </source>
</evidence>
<dbReference type="Proteomes" id="UP000249340">
    <property type="component" value="Chromosome"/>
</dbReference>
<dbReference type="InterPro" id="IPR039425">
    <property type="entry name" value="RNA_pol_sigma-70-like"/>
</dbReference>
<dbReference type="RefSeq" id="WP_111489911.1">
    <property type="nucleotide sequence ID" value="NZ_CP031264.1"/>
</dbReference>
<dbReference type="CDD" id="cd06171">
    <property type="entry name" value="Sigma70_r4"/>
    <property type="match status" value="1"/>
</dbReference>
<reference evidence="10" key="1">
    <citation type="submission" date="2018-07" db="EMBL/GenBank/DDBJ databases">
        <title>Streptacidiphilus bronchialis DSM 106435 chromosome.</title>
        <authorList>
            <person name="Batra D."/>
            <person name="Gulvik C.A."/>
        </authorList>
    </citation>
    <scope>NUCLEOTIDE SEQUENCE [LARGE SCALE GENOMIC DNA]</scope>
    <source>
        <strain evidence="10">DSM 106435</strain>
    </source>
</reference>
<dbReference type="GO" id="GO:0006352">
    <property type="term" value="P:DNA-templated transcription initiation"/>
    <property type="evidence" value="ECO:0007669"/>
    <property type="project" value="InterPro"/>
</dbReference>
<comment type="similarity">
    <text evidence="1">Belongs to the sigma-70 factor family. ECF subfamily.</text>
</comment>
<dbReference type="InterPro" id="IPR013249">
    <property type="entry name" value="RNA_pol_sigma70_r4_t2"/>
</dbReference>
<dbReference type="OrthoDB" id="2046835at2"/>
<keyword evidence="4" id="KW-0238">DNA-binding</keyword>
<keyword evidence="5" id="KW-0804">Transcription</keyword>
<dbReference type="PANTHER" id="PTHR43133">
    <property type="entry name" value="RNA POLYMERASE ECF-TYPE SIGMA FACTO"/>
    <property type="match status" value="1"/>
</dbReference>
<evidence type="ECO:0000256" key="1">
    <source>
        <dbReference type="ARBA" id="ARBA00010641"/>
    </source>
</evidence>
<dbReference type="InterPro" id="IPR036388">
    <property type="entry name" value="WH-like_DNA-bd_sf"/>
</dbReference>
<dbReference type="SUPFAM" id="SSF88659">
    <property type="entry name" value="Sigma3 and sigma4 domains of RNA polymerase sigma factors"/>
    <property type="match status" value="1"/>
</dbReference>
<evidence type="ECO:0000256" key="3">
    <source>
        <dbReference type="ARBA" id="ARBA00023082"/>
    </source>
</evidence>
<evidence type="ECO:0000256" key="4">
    <source>
        <dbReference type="ARBA" id="ARBA00023125"/>
    </source>
</evidence>
<dbReference type="SUPFAM" id="SSF88946">
    <property type="entry name" value="Sigma2 domain of RNA polymerase sigma factors"/>
    <property type="match status" value="1"/>
</dbReference>
<dbReference type="NCBIfam" id="TIGR02983">
    <property type="entry name" value="SigE-fam_strep"/>
    <property type="match status" value="1"/>
</dbReference>
<feature type="signal peptide" evidence="6">
    <location>
        <begin position="1"/>
        <end position="29"/>
    </location>
</feature>
<gene>
    <name evidence="9" type="ORF">C7M71_016585</name>
</gene>
<dbReference type="InterPro" id="IPR007627">
    <property type="entry name" value="RNA_pol_sigma70_r2"/>
</dbReference>
<protein>
    <submittedName>
        <fullName evidence="9">SigE family RNA polymerase sigma factor</fullName>
    </submittedName>
</protein>
<accession>A0A345T654</accession>
<sequence>MAAPARPAARKRPALFALAPVPVPVPASASVGGAAVITPFPAVLRPAERGGAATVETAAEGTSVDLLTETYRAHYRSLLGLAALLLDDTASCEDVVQEAFIRVHAARRRVREPEKTLAYLRQTVVNLSRSALRRRILGLRLLPKPMPDMASAEEGAYEALERDQLKDALRGLQRRQREVLVLRYFADMTEAQVAETLGISVGSVKAYGSRGLAALRVRMEAQT</sequence>
<dbReference type="InterPro" id="IPR014284">
    <property type="entry name" value="RNA_pol_sigma-70_dom"/>
</dbReference>
<keyword evidence="3" id="KW-0731">Sigma factor</keyword>
<dbReference type="EMBL" id="CP031264">
    <property type="protein sequence ID" value="AXI81459.1"/>
    <property type="molecule type" value="Genomic_DNA"/>
</dbReference>
<dbReference type="NCBIfam" id="TIGR02937">
    <property type="entry name" value="sigma70-ECF"/>
    <property type="match status" value="1"/>
</dbReference>
<dbReference type="Pfam" id="PF08281">
    <property type="entry name" value="Sigma70_r4_2"/>
    <property type="match status" value="1"/>
</dbReference>
<dbReference type="Pfam" id="PF04542">
    <property type="entry name" value="Sigma70_r2"/>
    <property type="match status" value="1"/>
</dbReference>
<dbReference type="Gene3D" id="1.10.10.10">
    <property type="entry name" value="Winged helix-like DNA-binding domain superfamily/Winged helix DNA-binding domain"/>
    <property type="match status" value="1"/>
</dbReference>
<proteinExistence type="inferred from homology"/>